<dbReference type="RefSeq" id="WP_133592822.1">
    <property type="nucleotide sequence ID" value="NZ_CP037953.1"/>
</dbReference>
<dbReference type="GO" id="GO:0051287">
    <property type="term" value="F:NAD binding"/>
    <property type="evidence" value="ECO:0007669"/>
    <property type="project" value="InterPro"/>
</dbReference>
<dbReference type="InterPro" id="IPR050085">
    <property type="entry name" value="AGPR"/>
</dbReference>
<dbReference type="Gene3D" id="3.30.360.10">
    <property type="entry name" value="Dihydrodipicolinate Reductase, domain 2"/>
    <property type="match status" value="1"/>
</dbReference>
<evidence type="ECO:0000256" key="6">
    <source>
        <dbReference type="ARBA" id="ARBA00050557"/>
    </source>
</evidence>
<evidence type="ECO:0000313" key="11">
    <source>
        <dbReference type="Proteomes" id="UP000295375"/>
    </source>
</evidence>
<keyword evidence="7" id="KW-0963">Cytoplasm</keyword>
<evidence type="ECO:0000256" key="1">
    <source>
        <dbReference type="ARBA" id="ARBA00004862"/>
    </source>
</evidence>
<evidence type="ECO:0000256" key="3">
    <source>
        <dbReference type="ARBA" id="ARBA00022605"/>
    </source>
</evidence>
<dbReference type="SUPFAM" id="SSF51735">
    <property type="entry name" value="NAD(P)-binding Rossmann-fold domains"/>
    <property type="match status" value="1"/>
</dbReference>
<name>A0A4R6UID5_9GAMM</name>
<dbReference type="InterPro" id="IPR000534">
    <property type="entry name" value="Semialdehyde_DH_NAD-bd"/>
</dbReference>
<dbReference type="InterPro" id="IPR023013">
    <property type="entry name" value="AGPR_AS"/>
</dbReference>
<dbReference type="PANTHER" id="PTHR32338">
    <property type="entry name" value="N-ACETYL-GAMMA-GLUTAMYL-PHOSPHATE REDUCTASE, CHLOROPLASTIC-RELATED-RELATED"/>
    <property type="match status" value="1"/>
</dbReference>
<reference evidence="10 11" key="1">
    <citation type="submission" date="2019-03" db="EMBL/GenBank/DDBJ databases">
        <title>Genomic Encyclopedia of Type Strains, Phase IV (KMG-IV): sequencing the most valuable type-strain genomes for metagenomic binning, comparative biology and taxonomic classification.</title>
        <authorList>
            <person name="Goeker M."/>
        </authorList>
    </citation>
    <scope>NUCLEOTIDE SEQUENCE [LARGE SCALE GENOMIC DNA]</scope>
    <source>
        <strain evidence="10 11">DSM 103792</strain>
    </source>
</reference>
<sequence>MLNVAVLGASGYVGAELTQILAAHPQVSGLQLFHSGEQPGQFPFHHFQARSRGQVAAPVEPFSPEKLSDFTDVVFLCTPHEFAADHTPELLKKAKVVIDLSAGFRFSDASIYQQYYGFTHPNPDLLGKAVYGLPELNADGLNNATLIGCAGCYVTAASLAIAPLSKNGLLKSGTLPIISATSGVSGAGRKAQVSTHFCEVSLTPYGVQNHRHQPEIEKNVGVPVVFQPHLGNYKRGILASVYLFTNNGVTATDIDQALNKAYENQPMVRLLGAGQYPAVQHVENTPFCDLGWRFDEARGQLTVFSALDNLLKGAASQAVQCFNIRFGFDMRTGLLPLEHA</sequence>
<dbReference type="GO" id="GO:0005737">
    <property type="term" value="C:cytoplasm"/>
    <property type="evidence" value="ECO:0007669"/>
    <property type="project" value="UniProtKB-SubCell"/>
</dbReference>
<dbReference type="PANTHER" id="PTHR32338:SF10">
    <property type="entry name" value="N-ACETYL-GAMMA-GLUTAMYL-PHOSPHATE REDUCTASE, CHLOROPLASTIC-RELATED"/>
    <property type="match status" value="1"/>
</dbReference>
<dbReference type="InterPro" id="IPR036291">
    <property type="entry name" value="NAD(P)-bd_dom_sf"/>
</dbReference>
<dbReference type="CDD" id="cd17895">
    <property type="entry name" value="AGPR_1_N"/>
    <property type="match status" value="1"/>
</dbReference>
<dbReference type="CDD" id="cd23934">
    <property type="entry name" value="AGPR_1_C"/>
    <property type="match status" value="1"/>
</dbReference>
<dbReference type="OrthoDB" id="9801289at2"/>
<evidence type="ECO:0000256" key="5">
    <source>
        <dbReference type="ARBA" id="ARBA00023002"/>
    </source>
</evidence>
<keyword evidence="4 7" id="KW-0521">NADP</keyword>
<dbReference type="GO" id="GO:0006526">
    <property type="term" value="P:L-arginine biosynthetic process"/>
    <property type="evidence" value="ECO:0007669"/>
    <property type="project" value="UniProtKB-UniRule"/>
</dbReference>
<dbReference type="SUPFAM" id="SSF55347">
    <property type="entry name" value="Glyceraldehyde-3-phosphate dehydrogenase-like, C-terminal domain"/>
    <property type="match status" value="1"/>
</dbReference>
<dbReference type="AlphaFoldDB" id="A0A4R6UID5"/>
<organism evidence="10 11">
    <name type="scientific">Permianibacter aggregans</name>
    <dbReference type="NCBI Taxonomy" id="1510150"/>
    <lineage>
        <taxon>Bacteria</taxon>
        <taxon>Pseudomonadati</taxon>
        <taxon>Pseudomonadota</taxon>
        <taxon>Gammaproteobacteria</taxon>
        <taxon>Pseudomonadales</taxon>
        <taxon>Pseudomonadaceae</taxon>
        <taxon>Permianibacter</taxon>
    </lineage>
</organism>
<dbReference type="EMBL" id="SNYM01000021">
    <property type="protein sequence ID" value="TDQ45053.1"/>
    <property type="molecule type" value="Genomic_DNA"/>
</dbReference>
<keyword evidence="5 7" id="KW-0560">Oxidoreductase</keyword>
<dbReference type="PROSITE" id="PS01224">
    <property type="entry name" value="ARGC"/>
    <property type="match status" value="1"/>
</dbReference>
<gene>
    <name evidence="7" type="primary">argC</name>
    <name evidence="10" type="ORF">EV696_12112</name>
</gene>
<keyword evidence="11" id="KW-1185">Reference proteome</keyword>
<accession>A0A4R6UID5</accession>
<dbReference type="EC" id="1.2.1.38" evidence="7"/>
<proteinExistence type="inferred from homology"/>
<evidence type="ECO:0000256" key="8">
    <source>
        <dbReference type="PROSITE-ProRule" id="PRU10010"/>
    </source>
</evidence>
<dbReference type="HAMAP" id="MF_00150">
    <property type="entry name" value="ArgC_type1"/>
    <property type="match status" value="1"/>
</dbReference>
<dbReference type="Gene3D" id="3.40.50.720">
    <property type="entry name" value="NAD(P)-binding Rossmann-like Domain"/>
    <property type="match status" value="1"/>
</dbReference>
<feature type="active site" evidence="7 8">
    <location>
        <position position="152"/>
    </location>
</feature>
<comment type="caution">
    <text evidence="10">The sequence shown here is derived from an EMBL/GenBank/DDBJ whole genome shotgun (WGS) entry which is preliminary data.</text>
</comment>
<keyword evidence="3 7" id="KW-0028">Amino-acid biosynthesis</keyword>
<dbReference type="Pfam" id="PF01118">
    <property type="entry name" value="Semialdhyde_dh"/>
    <property type="match status" value="1"/>
</dbReference>
<dbReference type="Proteomes" id="UP000295375">
    <property type="component" value="Unassembled WGS sequence"/>
</dbReference>
<comment type="pathway">
    <text evidence="1 7">Amino-acid biosynthesis; L-arginine biosynthesis; N(2)-acetyl-L-ornithine from L-glutamate: step 3/4.</text>
</comment>
<comment type="function">
    <text evidence="7">Catalyzes the NADPH-dependent reduction of N-acetyl-5-glutamyl phosphate to yield N-acetyl-L-glutamate 5-semialdehyde.</text>
</comment>
<keyword evidence="2 7" id="KW-0055">Arginine biosynthesis</keyword>
<dbReference type="UniPathway" id="UPA00068">
    <property type="reaction ID" value="UER00108"/>
</dbReference>
<evidence type="ECO:0000256" key="4">
    <source>
        <dbReference type="ARBA" id="ARBA00022857"/>
    </source>
</evidence>
<comment type="similarity">
    <text evidence="7">Belongs to the NAGSA dehydrogenase family. Type 1 subfamily.</text>
</comment>
<dbReference type="SMART" id="SM00859">
    <property type="entry name" value="Semialdhyde_dh"/>
    <property type="match status" value="1"/>
</dbReference>
<dbReference type="GO" id="GO:0003942">
    <property type="term" value="F:N-acetyl-gamma-glutamyl-phosphate reductase activity"/>
    <property type="evidence" value="ECO:0007669"/>
    <property type="project" value="UniProtKB-UniRule"/>
</dbReference>
<evidence type="ECO:0000313" key="10">
    <source>
        <dbReference type="EMBL" id="TDQ45053.1"/>
    </source>
</evidence>
<evidence type="ECO:0000256" key="7">
    <source>
        <dbReference type="HAMAP-Rule" id="MF_00150"/>
    </source>
</evidence>
<dbReference type="FunFam" id="3.30.360.10:FF:000014">
    <property type="entry name" value="N-acetyl-gamma-glutamyl-phosphate reductase"/>
    <property type="match status" value="1"/>
</dbReference>
<feature type="domain" description="Semialdehyde dehydrogenase NAD-binding" evidence="9">
    <location>
        <begin position="3"/>
        <end position="144"/>
    </location>
</feature>
<evidence type="ECO:0000256" key="2">
    <source>
        <dbReference type="ARBA" id="ARBA00022571"/>
    </source>
</evidence>
<dbReference type="InterPro" id="IPR058924">
    <property type="entry name" value="AGPR_dimerisation_dom"/>
</dbReference>
<dbReference type="Pfam" id="PF22698">
    <property type="entry name" value="Semialdhyde_dhC_1"/>
    <property type="match status" value="1"/>
</dbReference>
<dbReference type="GO" id="GO:0070401">
    <property type="term" value="F:NADP+ binding"/>
    <property type="evidence" value="ECO:0007669"/>
    <property type="project" value="InterPro"/>
</dbReference>
<comment type="subcellular location">
    <subcellularLocation>
        <location evidence="7">Cytoplasm</location>
    </subcellularLocation>
</comment>
<comment type="catalytic activity">
    <reaction evidence="6 7">
        <text>N-acetyl-L-glutamate 5-semialdehyde + phosphate + NADP(+) = N-acetyl-L-glutamyl 5-phosphate + NADPH + H(+)</text>
        <dbReference type="Rhea" id="RHEA:21588"/>
        <dbReference type="ChEBI" id="CHEBI:15378"/>
        <dbReference type="ChEBI" id="CHEBI:29123"/>
        <dbReference type="ChEBI" id="CHEBI:43474"/>
        <dbReference type="ChEBI" id="CHEBI:57783"/>
        <dbReference type="ChEBI" id="CHEBI:57936"/>
        <dbReference type="ChEBI" id="CHEBI:58349"/>
        <dbReference type="EC" id="1.2.1.38"/>
    </reaction>
</comment>
<protein>
    <recommendedName>
        <fullName evidence="7">N-acetyl-gamma-glutamyl-phosphate reductase</fullName>
        <shortName evidence="7">AGPR</shortName>
        <ecNumber evidence="7">1.2.1.38</ecNumber>
    </recommendedName>
    <alternativeName>
        <fullName evidence="7">N-acetyl-glutamate semialdehyde dehydrogenase</fullName>
        <shortName evidence="7">NAGSA dehydrogenase</shortName>
    </alternativeName>
</protein>
<evidence type="ECO:0000259" key="9">
    <source>
        <dbReference type="SMART" id="SM00859"/>
    </source>
</evidence>
<dbReference type="InterPro" id="IPR000706">
    <property type="entry name" value="AGPR_type-1"/>
</dbReference>
<dbReference type="NCBIfam" id="TIGR01850">
    <property type="entry name" value="argC"/>
    <property type="match status" value="1"/>
</dbReference>